<reference evidence="1 2" key="1">
    <citation type="submission" date="2023-10" db="EMBL/GenBank/DDBJ databases">
        <authorList>
            <person name="Robby Concha-Eloko"/>
            <person name="Pilar Barberan- Martinez"/>
            <person name="Rafael Sanjuan"/>
            <person name="Pilar Domingo-Calap"/>
        </authorList>
    </citation>
    <scope>NUCLEOTIDE SEQUENCE [LARGE SCALE GENOMIC DNA]</scope>
</reference>
<sequence>MLKNDFNQPKGSTIGVLRDGRTIQQAFDKMRYADTLQELRTMEPVGTRDVATVRRATEDSVLVNAPVYYDKNDTTSPDDGISVFVTAGGARWKFNTFKGYCAGLAGLKEDGSNVTTVVNGIVNRIVAKMVAAGRVNNQQRTVNIPVTGDAPEWKLTGPLVWPTVISLVFHGSVLLDGTSLTAGKILNCNNVPFMDRLTVAIMAAGTNLTDRPGRVNQAVGRAALTCIGGEVTVRLPGTQMDGSNNPTIHTVGAMIGNDAACLLDARDIYFEKFNIIGAKTGIEFGCYNTFMCGVEHFNVSRCYDGFSSPTLGSNYGERMYLRNGTIGNMDRHGAYLVGGGDFTLENVSVDFLGGDLAHFGPLSPAEYKHLSGHIEGVKGSLAAKEMPASYSKALVILGKAVRRDDRVVDQNDYRGVRQLFACPQNPYGRMLKVINESYAPGREGQVPNNPYPCETGWPGNSGVELILPKDTFVDTPYVNSYSPAVRNSVNQTISFTTASTGPLGGNILSTDYAFAAEIIGDATCSYGTPAEATSDGYMPFIINLTSPSDVVYLFCTNRFRPGSGQLVLWGNCSVTLVGTTGSIILAPVIASYLGTTWTANTTTGAVTATPIRRGIQEGGTVDMSALAAAGGIPNGTYQAMPSRPVQGFYLGCDHAVAGFKITGGTGQVRLKLPVWWFR</sequence>
<evidence type="ECO:0000313" key="2">
    <source>
        <dbReference type="Proteomes" id="UP001497544"/>
    </source>
</evidence>
<evidence type="ECO:0000313" key="1">
    <source>
        <dbReference type="EMBL" id="CAK6589236.1"/>
    </source>
</evidence>
<dbReference type="EMBL" id="OY977469">
    <property type="protein sequence ID" value="CAK6589236.1"/>
    <property type="molecule type" value="Genomic_DNA"/>
</dbReference>
<organism evidence="1 2">
    <name type="scientific">Klebsiella phage vB_Kpl_K56PH164C1</name>
    <dbReference type="NCBI Taxonomy" id="3071653"/>
    <lineage>
        <taxon>Viruses</taxon>
        <taxon>Duplodnaviria</taxon>
        <taxon>Heunggongvirae</taxon>
        <taxon>Uroviricota</taxon>
        <taxon>Caudoviricetes</taxon>
        <taxon>Autographivirales</taxon>
        <taxon>Autotranscriptaviridae</taxon>
        <taxon>Studiervirinae</taxon>
        <taxon>Przondovirus</taxon>
        <taxon>Przondovirus K56PH164C1</taxon>
    </lineage>
</organism>
<keyword evidence="2" id="KW-1185">Reference proteome</keyword>
<name>A0AAV1MC20_9CAUD</name>
<accession>A0AAV1MC20</accession>
<dbReference type="Proteomes" id="UP001497544">
    <property type="component" value="Chromosome"/>
</dbReference>
<gene>
    <name evidence="1" type="ORF">K56PH164C1_LOCUS49</name>
</gene>
<protein>
    <submittedName>
        <fullName evidence="1">Tail spike protein</fullName>
    </submittedName>
</protein>
<proteinExistence type="predicted"/>